<feature type="transmembrane region" description="Helical" evidence="1">
    <location>
        <begin position="151"/>
        <end position="176"/>
    </location>
</feature>
<reference evidence="2 3" key="1">
    <citation type="submission" date="2016-10" db="EMBL/GenBank/DDBJ databases">
        <authorList>
            <person name="de Groot N.N."/>
        </authorList>
    </citation>
    <scope>NUCLEOTIDE SEQUENCE [LARGE SCALE GENOMIC DNA]</scope>
    <source>
        <strain evidence="2 3">DSM 24015</strain>
    </source>
</reference>
<keyword evidence="1" id="KW-0472">Membrane</keyword>
<accession>A0A1G7C752</accession>
<sequence length="255" mass="28463">MFKIAQFIFTDILKNKVILVYTALLFIISWSVLGLEANQAKANLNLLNIILFVVPLLSLLFSIIYIYNSSQFIELLSTQPIHRNVIWTGIFIGLLGSLVLAFLVGCGLPILIYSSLEYGLSILIGGTLLTVDFVALAMLSAISSKDRAKGIGIAIFIWIFFNIIYDSILLIMMYQFSDYPIEKLMVVLSALSPIGLTRIFVQLELDISNMLGYSGAIFKEIFGTGKGVLISVFILIVWMAIPFLLSLIKFRKKDL</sequence>
<dbReference type="Pfam" id="PF12679">
    <property type="entry name" value="ABC2_membrane_2"/>
    <property type="match status" value="1"/>
</dbReference>
<protein>
    <submittedName>
        <fullName evidence="2">Cu-processing system permease protein</fullName>
    </submittedName>
</protein>
<feature type="transmembrane region" description="Helical" evidence="1">
    <location>
        <begin position="228"/>
        <end position="248"/>
    </location>
</feature>
<name>A0A1G7C752_9FLAO</name>
<feature type="transmembrane region" description="Helical" evidence="1">
    <location>
        <begin position="118"/>
        <end position="139"/>
    </location>
</feature>
<dbReference type="GO" id="GO:0005886">
    <property type="term" value="C:plasma membrane"/>
    <property type="evidence" value="ECO:0007669"/>
    <property type="project" value="UniProtKB-SubCell"/>
</dbReference>
<keyword evidence="1" id="KW-0812">Transmembrane</keyword>
<gene>
    <name evidence="2" type="ORF">SAMN05421544_10775</name>
</gene>
<evidence type="ECO:0000256" key="1">
    <source>
        <dbReference type="SAM" id="Phobius"/>
    </source>
</evidence>
<dbReference type="RefSeq" id="WP_092736465.1">
    <property type="nucleotide sequence ID" value="NZ_FNAS01000007.1"/>
</dbReference>
<dbReference type="Proteomes" id="UP000198517">
    <property type="component" value="Unassembled WGS sequence"/>
</dbReference>
<dbReference type="STRING" id="1071918.SAMN05421544_10775"/>
<proteinExistence type="predicted"/>
<keyword evidence="1" id="KW-1133">Transmembrane helix</keyword>
<evidence type="ECO:0000313" key="3">
    <source>
        <dbReference type="Proteomes" id="UP000198517"/>
    </source>
</evidence>
<feature type="transmembrane region" description="Helical" evidence="1">
    <location>
        <begin position="87"/>
        <end position="112"/>
    </location>
</feature>
<dbReference type="GO" id="GO:0140359">
    <property type="term" value="F:ABC-type transporter activity"/>
    <property type="evidence" value="ECO:0007669"/>
    <property type="project" value="InterPro"/>
</dbReference>
<dbReference type="OrthoDB" id="1068411at2"/>
<evidence type="ECO:0000313" key="2">
    <source>
        <dbReference type="EMBL" id="SDE35139.1"/>
    </source>
</evidence>
<feature type="transmembrane region" description="Helical" evidence="1">
    <location>
        <begin position="12"/>
        <end position="33"/>
    </location>
</feature>
<dbReference type="EMBL" id="FNAS01000007">
    <property type="protein sequence ID" value="SDE35139.1"/>
    <property type="molecule type" value="Genomic_DNA"/>
</dbReference>
<feature type="transmembrane region" description="Helical" evidence="1">
    <location>
        <begin position="45"/>
        <end position="67"/>
    </location>
</feature>
<keyword evidence="3" id="KW-1185">Reference proteome</keyword>
<dbReference type="AlphaFoldDB" id="A0A1G7C752"/>
<organism evidence="2 3">
    <name type="scientific">Riemerella columbipharyngis</name>
    <dbReference type="NCBI Taxonomy" id="1071918"/>
    <lineage>
        <taxon>Bacteria</taxon>
        <taxon>Pseudomonadati</taxon>
        <taxon>Bacteroidota</taxon>
        <taxon>Flavobacteriia</taxon>
        <taxon>Flavobacteriales</taxon>
        <taxon>Weeksellaceae</taxon>
        <taxon>Riemerella</taxon>
    </lineage>
</organism>